<keyword evidence="2" id="KW-1185">Reference proteome</keyword>
<accession>A0AAV2IJ15</accession>
<gene>
    <name evidence="1" type="ORF">GSLYS_00020384001</name>
</gene>
<sequence length="113" mass="12239">MPTFRSSRLSLSNFSGVSLLRILKSQNEHQTYPLTRLNIWSFLSLGLTPSLGVLLGGTHRLLGIGDDAPEPDLRVGGLSSLKMTKICGETPPLDDCESSMLLIFDQSVTSSCT</sequence>
<evidence type="ECO:0000313" key="2">
    <source>
        <dbReference type="Proteomes" id="UP001497497"/>
    </source>
</evidence>
<comment type="caution">
    <text evidence="1">The sequence shown here is derived from an EMBL/GenBank/DDBJ whole genome shotgun (WGS) entry which is preliminary data.</text>
</comment>
<reference evidence="1 2" key="1">
    <citation type="submission" date="2024-04" db="EMBL/GenBank/DDBJ databases">
        <authorList>
            <consortium name="Genoscope - CEA"/>
            <person name="William W."/>
        </authorList>
    </citation>
    <scope>NUCLEOTIDE SEQUENCE [LARGE SCALE GENOMIC DNA]</scope>
</reference>
<name>A0AAV2IJ15_LYMST</name>
<protein>
    <submittedName>
        <fullName evidence="1">Uncharacterized protein</fullName>
    </submittedName>
</protein>
<proteinExistence type="predicted"/>
<organism evidence="1 2">
    <name type="scientific">Lymnaea stagnalis</name>
    <name type="common">Great pond snail</name>
    <name type="synonym">Helix stagnalis</name>
    <dbReference type="NCBI Taxonomy" id="6523"/>
    <lineage>
        <taxon>Eukaryota</taxon>
        <taxon>Metazoa</taxon>
        <taxon>Spiralia</taxon>
        <taxon>Lophotrochozoa</taxon>
        <taxon>Mollusca</taxon>
        <taxon>Gastropoda</taxon>
        <taxon>Heterobranchia</taxon>
        <taxon>Euthyneura</taxon>
        <taxon>Panpulmonata</taxon>
        <taxon>Hygrophila</taxon>
        <taxon>Lymnaeoidea</taxon>
        <taxon>Lymnaeidae</taxon>
        <taxon>Lymnaea</taxon>
    </lineage>
</organism>
<dbReference type="Proteomes" id="UP001497497">
    <property type="component" value="Unassembled WGS sequence"/>
</dbReference>
<evidence type="ECO:0000313" key="1">
    <source>
        <dbReference type="EMBL" id="CAL1547024.1"/>
    </source>
</evidence>
<dbReference type="AlphaFoldDB" id="A0AAV2IJ15"/>
<dbReference type="EMBL" id="CAXITT010000894">
    <property type="protein sequence ID" value="CAL1547024.1"/>
    <property type="molecule type" value="Genomic_DNA"/>
</dbReference>